<evidence type="ECO:0000313" key="12">
    <source>
        <dbReference type="Proteomes" id="UP000294558"/>
    </source>
</evidence>
<dbReference type="AlphaFoldDB" id="A0A4R7I6R9"/>
<protein>
    <submittedName>
        <fullName evidence="11">Acyl-CoA dehydrogenase</fullName>
    </submittedName>
</protein>
<evidence type="ECO:0000256" key="1">
    <source>
        <dbReference type="ARBA" id="ARBA00001974"/>
    </source>
</evidence>
<dbReference type="SUPFAM" id="SSF47203">
    <property type="entry name" value="Acyl-CoA dehydrogenase C-terminal domain-like"/>
    <property type="match status" value="1"/>
</dbReference>
<proteinExistence type="inferred from homology"/>
<comment type="cofactor">
    <cofactor evidence="1 6">
        <name>FAD</name>
        <dbReference type="ChEBI" id="CHEBI:57692"/>
    </cofactor>
</comment>
<accession>A0A4R7I6R9</accession>
<dbReference type="InterPro" id="IPR052166">
    <property type="entry name" value="Diverse_Acyl-CoA_DH"/>
</dbReference>
<dbReference type="Proteomes" id="UP000294558">
    <property type="component" value="Unassembled WGS sequence"/>
</dbReference>
<sequence length="603" mass="64049">MSDYQPPLDDIRFVMDQVADLDSITASERFGHVDADTIHDVIAEVGRFMAEVIAPTNRDGDTIGSQWHAGDGGPATVVTPDSFKPAYAKWVESGFGAMPFDPDYGGAGFPWLSAIAVQELLTSANMALSLCPLLTQGAIDAIHAHGSDEQKATYLPKMLTGEWTGTMNLTEPQAGSDVGAVTSKAEPDAEASERWGADAYRITGQKIFITWGEQDFTDNIVHLVLARTPGSPPGTKGISMFLVPKFLLEADGSIGERNAAEVVSIEHKLGIHGSPTCVMSYDNAIGWLVGGEHEGMRNMFTMMNNARLSVGLEGLSISERAYQDALQYSQERLQGRAIGAPAGTSSPIIEHPDVRRMLMTQRSWIDAMRALVYTNAAALDRADAAKAAGDADQARFWQERADLLIPLTKGLCTDVGNEMTSLAVQIHGGMGYVEETGVAQHYRDARIAAIYEGTNGIQAADLVGRKLGMRGGGVVTDLLDECEQNAAATDQVDGMGAFGDRLRDAVATARTATAHLVEVGQSDPKSLLGSSSPYLRLLGTTVCAGLVAKGAVAAAERGDDFGRAKVVSAKFFGEQILPTVQGLLPAVQATADDLYALDAAQLG</sequence>
<dbReference type="Gene3D" id="2.40.110.10">
    <property type="entry name" value="Butyryl-CoA Dehydrogenase, subunit A, domain 2"/>
    <property type="match status" value="1"/>
</dbReference>
<evidence type="ECO:0000259" key="9">
    <source>
        <dbReference type="Pfam" id="PF02771"/>
    </source>
</evidence>
<evidence type="ECO:0000256" key="4">
    <source>
        <dbReference type="ARBA" id="ARBA00022827"/>
    </source>
</evidence>
<feature type="domain" description="Acyl-CoA dehydrogenase/oxidase C-terminal" evidence="7">
    <location>
        <begin position="294"/>
        <end position="462"/>
    </location>
</feature>
<dbReference type="InterPro" id="IPR036250">
    <property type="entry name" value="AcylCo_DH-like_C"/>
</dbReference>
<name>A0A4R7I6R9_9ACTN</name>
<organism evidence="11 12">
    <name type="scientific">Ilumatobacter fluminis</name>
    <dbReference type="NCBI Taxonomy" id="467091"/>
    <lineage>
        <taxon>Bacteria</taxon>
        <taxon>Bacillati</taxon>
        <taxon>Actinomycetota</taxon>
        <taxon>Acidimicrobiia</taxon>
        <taxon>Acidimicrobiales</taxon>
        <taxon>Ilumatobacteraceae</taxon>
        <taxon>Ilumatobacter</taxon>
    </lineage>
</organism>
<comment type="similarity">
    <text evidence="2 6">Belongs to the acyl-CoA dehydrogenase family.</text>
</comment>
<keyword evidence="4 6" id="KW-0274">FAD</keyword>
<evidence type="ECO:0000259" key="7">
    <source>
        <dbReference type="Pfam" id="PF00441"/>
    </source>
</evidence>
<evidence type="ECO:0000313" key="11">
    <source>
        <dbReference type="EMBL" id="TDT18556.1"/>
    </source>
</evidence>
<dbReference type="PANTHER" id="PTHR42803:SF1">
    <property type="entry name" value="BROAD-SPECIFICITY LINEAR ACYL-COA DEHYDROGENASE FADE5"/>
    <property type="match status" value="1"/>
</dbReference>
<dbReference type="EMBL" id="SOAU01000001">
    <property type="protein sequence ID" value="TDT18556.1"/>
    <property type="molecule type" value="Genomic_DNA"/>
</dbReference>
<dbReference type="RefSeq" id="WP_133870763.1">
    <property type="nucleotide sequence ID" value="NZ_SOAU01000001.1"/>
</dbReference>
<evidence type="ECO:0000256" key="2">
    <source>
        <dbReference type="ARBA" id="ARBA00009347"/>
    </source>
</evidence>
<gene>
    <name evidence="11" type="ORF">BDK89_4180</name>
</gene>
<feature type="domain" description="Acyl-CoA dehydrogenase/oxidase N-terminal" evidence="9">
    <location>
        <begin position="85"/>
        <end position="162"/>
    </location>
</feature>
<dbReference type="InterPro" id="IPR025878">
    <property type="entry name" value="Acyl-CoA_dh-like_C_dom"/>
</dbReference>
<keyword evidence="12" id="KW-1185">Reference proteome</keyword>
<dbReference type="Gene3D" id="1.10.540.10">
    <property type="entry name" value="Acyl-CoA dehydrogenase/oxidase, N-terminal domain"/>
    <property type="match status" value="1"/>
</dbReference>
<dbReference type="InterPro" id="IPR006091">
    <property type="entry name" value="Acyl-CoA_Oxase/DH_mid-dom"/>
</dbReference>
<feature type="domain" description="Acyl-CoA oxidase/dehydrogenase middle" evidence="8">
    <location>
        <begin position="167"/>
        <end position="283"/>
    </location>
</feature>
<evidence type="ECO:0000256" key="3">
    <source>
        <dbReference type="ARBA" id="ARBA00022630"/>
    </source>
</evidence>
<dbReference type="Pfam" id="PF02770">
    <property type="entry name" value="Acyl-CoA_dh_M"/>
    <property type="match status" value="1"/>
</dbReference>
<evidence type="ECO:0000259" key="8">
    <source>
        <dbReference type="Pfam" id="PF02770"/>
    </source>
</evidence>
<dbReference type="Pfam" id="PF02771">
    <property type="entry name" value="Acyl-CoA_dh_N"/>
    <property type="match status" value="1"/>
</dbReference>
<dbReference type="GO" id="GO:0050660">
    <property type="term" value="F:flavin adenine dinucleotide binding"/>
    <property type="evidence" value="ECO:0007669"/>
    <property type="project" value="InterPro"/>
</dbReference>
<feature type="domain" description="Acetyl-CoA dehydrogenase-like C-terminal" evidence="10">
    <location>
        <begin position="482"/>
        <end position="598"/>
    </location>
</feature>
<dbReference type="InterPro" id="IPR037069">
    <property type="entry name" value="AcylCoA_DH/ox_N_sf"/>
</dbReference>
<keyword evidence="3 6" id="KW-0285">Flavoprotein</keyword>
<evidence type="ECO:0000256" key="6">
    <source>
        <dbReference type="RuleBase" id="RU362125"/>
    </source>
</evidence>
<dbReference type="SUPFAM" id="SSF56645">
    <property type="entry name" value="Acyl-CoA dehydrogenase NM domain-like"/>
    <property type="match status" value="1"/>
</dbReference>
<dbReference type="OrthoDB" id="9807883at2"/>
<evidence type="ECO:0000256" key="5">
    <source>
        <dbReference type="ARBA" id="ARBA00023002"/>
    </source>
</evidence>
<reference evidence="11 12" key="1">
    <citation type="submission" date="2019-03" db="EMBL/GenBank/DDBJ databases">
        <title>Sequencing the genomes of 1000 actinobacteria strains.</title>
        <authorList>
            <person name="Klenk H.-P."/>
        </authorList>
    </citation>
    <scope>NUCLEOTIDE SEQUENCE [LARGE SCALE GENOMIC DNA]</scope>
    <source>
        <strain evidence="11 12">DSM 18936</strain>
    </source>
</reference>
<dbReference type="GO" id="GO:0016627">
    <property type="term" value="F:oxidoreductase activity, acting on the CH-CH group of donors"/>
    <property type="evidence" value="ECO:0007669"/>
    <property type="project" value="InterPro"/>
</dbReference>
<dbReference type="Pfam" id="PF12806">
    <property type="entry name" value="Acyl-CoA_dh_C"/>
    <property type="match status" value="1"/>
</dbReference>
<keyword evidence="5 6" id="KW-0560">Oxidoreductase</keyword>
<dbReference type="InterPro" id="IPR046373">
    <property type="entry name" value="Acyl-CoA_Oxase/DH_mid-dom_sf"/>
</dbReference>
<dbReference type="InterPro" id="IPR009075">
    <property type="entry name" value="AcylCo_DH/oxidase_C"/>
</dbReference>
<dbReference type="PANTHER" id="PTHR42803">
    <property type="entry name" value="ACYL-COA DEHYDROGENASE"/>
    <property type="match status" value="1"/>
</dbReference>
<comment type="caution">
    <text evidence="11">The sequence shown here is derived from an EMBL/GenBank/DDBJ whole genome shotgun (WGS) entry which is preliminary data.</text>
</comment>
<dbReference type="Pfam" id="PF00441">
    <property type="entry name" value="Acyl-CoA_dh_1"/>
    <property type="match status" value="1"/>
</dbReference>
<evidence type="ECO:0000259" key="10">
    <source>
        <dbReference type="Pfam" id="PF12806"/>
    </source>
</evidence>
<dbReference type="Gene3D" id="1.20.140.10">
    <property type="entry name" value="Butyryl-CoA Dehydrogenase, subunit A, domain 3"/>
    <property type="match status" value="1"/>
</dbReference>
<dbReference type="InterPro" id="IPR009100">
    <property type="entry name" value="AcylCoA_DH/oxidase_NM_dom_sf"/>
</dbReference>
<dbReference type="InterPro" id="IPR013786">
    <property type="entry name" value="AcylCoA_DH/ox_N"/>
</dbReference>